<dbReference type="Proteomes" id="UP001174694">
    <property type="component" value="Unassembled WGS sequence"/>
</dbReference>
<reference evidence="3" key="1">
    <citation type="submission" date="2022-07" db="EMBL/GenBank/DDBJ databases">
        <title>Fungi with potential for degradation of polypropylene.</title>
        <authorList>
            <person name="Gostincar C."/>
        </authorList>
    </citation>
    <scope>NUCLEOTIDE SEQUENCE</scope>
    <source>
        <strain evidence="3">EXF-13308</strain>
    </source>
</reference>
<dbReference type="PANTHER" id="PTHR10039">
    <property type="entry name" value="AMELOGENIN"/>
    <property type="match status" value="1"/>
</dbReference>
<organism evidence="3 4">
    <name type="scientific">Pleurostoma richardsiae</name>
    <dbReference type="NCBI Taxonomy" id="41990"/>
    <lineage>
        <taxon>Eukaryota</taxon>
        <taxon>Fungi</taxon>
        <taxon>Dikarya</taxon>
        <taxon>Ascomycota</taxon>
        <taxon>Pezizomycotina</taxon>
        <taxon>Sordariomycetes</taxon>
        <taxon>Sordariomycetidae</taxon>
        <taxon>Calosphaeriales</taxon>
        <taxon>Pleurostomataceae</taxon>
        <taxon>Pleurostoma</taxon>
    </lineage>
</organism>
<gene>
    <name evidence="3" type="ORF">NKR23_g4905</name>
</gene>
<evidence type="ECO:0000259" key="2">
    <source>
        <dbReference type="Pfam" id="PF24883"/>
    </source>
</evidence>
<protein>
    <recommendedName>
        <fullName evidence="2">Nephrocystin 3-like N-terminal domain-containing protein</fullName>
    </recommendedName>
</protein>
<dbReference type="InterPro" id="IPR056884">
    <property type="entry name" value="NPHP3-like_N"/>
</dbReference>
<sequence length="451" mass="50951">MALALRPSSSSVQVTPSQALQEALTDFQSILSSDQRQELSSSKDVPDADAVLVFTARLDASSSGRKGRSIASNLYSVLQSVRDFSAIIDTFVSAHPDIAALVWGSIKLTMRFVTNFASYYEAVARLFIDLGSLCPRFTEYQALYPTSLRLQRVLCDFHASIIRCCKHLVEAMRRPWQQQVFRALWESFEQEFKPDTDDIRSCSNNTPEFERWTNKTGPPLLWCSGKIGSGKTILTASVIDHILADKLDSDVLVTFSFPRFDDDESLKAETVIRCVTRQAVQSSTLTEEMEARLNKLDRSSGISEVLELLQALVHGADGMFLWVTFQIDEICSQHCDSDIRKVINNPPKGLKEGFARIISRIISKGNTEIACKIFRWTAAAKRSLHLDELGEIIFVEIGQPYSMPERQCNDIFRATSWCENLVEVDEESKAIQFAHHTKPSKLQKRWYERVS</sequence>
<proteinExistence type="predicted"/>
<dbReference type="PANTHER" id="PTHR10039:SF10">
    <property type="entry name" value="NACHT DOMAIN-CONTAINING PROTEIN"/>
    <property type="match status" value="1"/>
</dbReference>
<evidence type="ECO:0000256" key="1">
    <source>
        <dbReference type="ARBA" id="ARBA00022737"/>
    </source>
</evidence>
<dbReference type="AlphaFoldDB" id="A0AA38RH54"/>
<keyword evidence="1" id="KW-0677">Repeat</keyword>
<evidence type="ECO:0000313" key="4">
    <source>
        <dbReference type="Proteomes" id="UP001174694"/>
    </source>
</evidence>
<comment type="caution">
    <text evidence="3">The sequence shown here is derived from an EMBL/GenBank/DDBJ whole genome shotgun (WGS) entry which is preliminary data.</text>
</comment>
<dbReference type="Pfam" id="PF24883">
    <property type="entry name" value="NPHP3_N"/>
    <property type="match status" value="1"/>
</dbReference>
<keyword evidence="4" id="KW-1185">Reference proteome</keyword>
<dbReference type="EMBL" id="JANBVO010000012">
    <property type="protein sequence ID" value="KAJ9148557.1"/>
    <property type="molecule type" value="Genomic_DNA"/>
</dbReference>
<dbReference type="InterPro" id="IPR027417">
    <property type="entry name" value="P-loop_NTPase"/>
</dbReference>
<accession>A0AA38RH54</accession>
<feature type="domain" description="Nephrocystin 3-like N-terminal" evidence="2">
    <location>
        <begin position="205"/>
        <end position="313"/>
    </location>
</feature>
<dbReference type="Gene3D" id="3.40.50.300">
    <property type="entry name" value="P-loop containing nucleotide triphosphate hydrolases"/>
    <property type="match status" value="1"/>
</dbReference>
<name>A0AA38RH54_9PEZI</name>
<evidence type="ECO:0000313" key="3">
    <source>
        <dbReference type="EMBL" id="KAJ9148557.1"/>
    </source>
</evidence>